<evidence type="ECO:0000313" key="3">
    <source>
        <dbReference type="EMBL" id="VDM04669.1"/>
    </source>
</evidence>
<dbReference type="Proteomes" id="UP000275846">
    <property type="component" value="Unassembled WGS sequence"/>
</dbReference>
<sequence length="251" mass="28552">MDTVRKTLKQLQPTKSPGPDDISAKVLNELKDQLVSLLSKIFESLMEAGALTTEWVIANITPIYKGGERTSPISFRPVSLTSICCKMLEKISKTEMIRHLEENNLPSSYQHGFRSGQSCLTNLLSSMECWTKSLEMGLSVDAVYIDFSKALDKVPQRRLIFKLRQMGVTGNLLKWLADFLTGRRKRDAKSHWETVHTGVPPGSFLGPILFLIYVNDCLDCLTFEKVMFTYELMLWRKRLPGLSDMREGNVR</sequence>
<dbReference type="Pfam" id="PF00078">
    <property type="entry name" value="RVT_1"/>
    <property type="match status" value="1"/>
</dbReference>
<evidence type="ECO:0000313" key="5">
    <source>
        <dbReference type="WBParaSite" id="SSLN_0001896701-mRNA-1"/>
    </source>
</evidence>
<evidence type="ECO:0000313" key="4">
    <source>
        <dbReference type="Proteomes" id="UP000275846"/>
    </source>
</evidence>
<reference evidence="3 4" key="2">
    <citation type="submission" date="2018-11" db="EMBL/GenBank/DDBJ databases">
        <authorList>
            <consortium name="Pathogen Informatics"/>
        </authorList>
    </citation>
    <scope>NUCLEOTIDE SEQUENCE [LARGE SCALE GENOMIC DNA]</scope>
    <source>
        <strain evidence="3 4">NST_G2</strain>
    </source>
</reference>
<dbReference type="EMBL" id="UYSU01044065">
    <property type="protein sequence ID" value="VDM04669.1"/>
    <property type="molecule type" value="Genomic_DNA"/>
</dbReference>
<feature type="region of interest" description="Disordered" evidence="1">
    <location>
        <begin position="1"/>
        <end position="22"/>
    </location>
</feature>
<feature type="domain" description="Reverse transcriptase" evidence="2">
    <location>
        <begin position="44"/>
        <end position="251"/>
    </location>
</feature>
<dbReference type="AlphaFoldDB" id="A0A183TP85"/>
<gene>
    <name evidence="3" type="ORF">SSLN_LOCUS18283</name>
</gene>
<dbReference type="STRING" id="70667.A0A183TP85"/>
<dbReference type="WBParaSite" id="SSLN_0001896701-mRNA-1">
    <property type="protein sequence ID" value="SSLN_0001896701-mRNA-1"/>
    <property type="gene ID" value="SSLN_0001896701"/>
</dbReference>
<evidence type="ECO:0000259" key="2">
    <source>
        <dbReference type="PROSITE" id="PS50878"/>
    </source>
</evidence>
<reference evidence="5" key="1">
    <citation type="submission" date="2016-06" db="UniProtKB">
        <authorList>
            <consortium name="WormBaseParasite"/>
        </authorList>
    </citation>
    <scope>IDENTIFICATION</scope>
</reference>
<dbReference type="CDD" id="cd01650">
    <property type="entry name" value="RT_nLTR_like"/>
    <property type="match status" value="1"/>
</dbReference>
<dbReference type="PANTHER" id="PTHR19446">
    <property type="entry name" value="REVERSE TRANSCRIPTASES"/>
    <property type="match status" value="1"/>
</dbReference>
<proteinExistence type="predicted"/>
<protein>
    <submittedName>
        <fullName evidence="5">Reverse transcriptase domain-containing protein</fullName>
    </submittedName>
</protein>
<accession>A0A183TP85</accession>
<dbReference type="OrthoDB" id="6243574at2759"/>
<keyword evidence="4" id="KW-1185">Reference proteome</keyword>
<organism evidence="5">
    <name type="scientific">Schistocephalus solidus</name>
    <name type="common">Tapeworm</name>
    <dbReference type="NCBI Taxonomy" id="70667"/>
    <lineage>
        <taxon>Eukaryota</taxon>
        <taxon>Metazoa</taxon>
        <taxon>Spiralia</taxon>
        <taxon>Lophotrochozoa</taxon>
        <taxon>Platyhelminthes</taxon>
        <taxon>Cestoda</taxon>
        <taxon>Eucestoda</taxon>
        <taxon>Diphyllobothriidea</taxon>
        <taxon>Diphyllobothriidae</taxon>
        <taxon>Schistocephalus</taxon>
    </lineage>
</organism>
<name>A0A183TP85_SCHSO</name>
<dbReference type="InterPro" id="IPR000477">
    <property type="entry name" value="RT_dom"/>
</dbReference>
<dbReference type="PROSITE" id="PS50878">
    <property type="entry name" value="RT_POL"/>
    <property type="match status" value="1"/>
</dbReference>
<evidence type="ECO:0000256" key="1">
    <source>
        <dbReference type="SAM" id="MobiDB-lite"/>
    </source>
</evidence>